<dbReference type="PANTHER" id="PTHR30238">
    <property type="entry name" value="MEMBRANE BOUND PREDICTED REDOX MODULATOR"/>
    <property type="match status" value="1"/>
</dbReference>
<dbReference type="RefSeq" id="WP_152202177.1">
    <property type="nucleotide sequence ID" value="NZ_VUKF01000011.1"/>
</dbReference>
<evidence type="ECO:0000313" key="7">
    <source>
        <dbReference type="EMBL" id="KAE8763998.1"/>
    </source>
</evidence>
<dbReference type="GO" id="GO:0016020">
    <property type="term" value="C:membrane"/>
    <property type="evidence" value="ECO:0007669"/>
    <property type="project" value="UniProtKB-SubCell"/>
</dbReference>
<keyword evidence="8" id="KW-1185">Reference proteome</keyword>
<dbReference type="Pfam" id="PF03741">
    <property type="entry name" value="TerC"/>
    <property type="match status" value="1"/>
</dbReference>
<proteinExistence type="inferred from homology"/>
<accession>A0A7J5UNM7</accession>
<evidence type="ECO:0000256" key="2">
    <source>
        <dbReference type="ARBA" id="ARBA00007511"/>
    </source>
</evidence>
<feature type="transmembrane region" description="Helical" evidence="6">
    <location>
        <begin position="103"/>
        <end position="125"/>
    </location>
</feature>
<evidence type="ECO:0000313" key="8">
    <source>
        <dbReference type="Proteomes" id="UP000451860"/>
    </source>
</evidence>
<dbReference type="InterPro" id="IPR005496">
    <property type="entry name" value="Integral_membrane_TerC"/>
</dbReference>
<feature type="transmembrane region" description="Helical" evidence="6">
    <location>
        <begin position="131"/>
        <end position="148"/>
    </location>
</feature>
<dbReference type="AlphaFoldDB" id="A0A7J5UNM7"/>
<dbReference type="InterPro" id="IPR022369">
    <property type="entry name" value="Integral_membrane_TerC_rswitch"/>
</dbReference>
<feature type="transmembrane region" description="Helical" evidence="6">
    <location>
        <begin position="301"/>
        <end position="322"/>
    </location>
</feature>
<feature type="transmembrane region" description="Helical" evidence="6">
    <location>
        <begin position="229"/>
        <end position="250"/>
    </location>
</feature>
<evidence type="ECO:0000256" key="6">
    <source>
        <dbReference type="SAM" id="Phobius"/>
    </source>
</evidence>
<dbReference type="Proteomes" id="UP000451860">
    <property type="component" value="Unassembled WGS sequence"/>
</dbReference>
<reference evidence="7 8" key="1">
    <citation type="submission" date="2019-10" db="EMBL/GenBank/DDBJ databases">
        <title>Georgenia wutianyii sp. nov. and Georgenia yuyongxinii sp. nov. isolated from plateau pika (Ochotona curzoniae) in the Qinghai-Tibet plateau of China.</title>
        <authorList>
            <person name="Tian Z."/>
        </authorList>
    </citation>
    <scope>NUCLEOTIDE SEQUENCE [LARGE SCALE GENOMIC DNA]</scope>
    <source>
        <strain evidence="7 8">DSM 21501</strain>
    </source>
</reference>
<sequence>MDVSALAWIVLGGIIVAMIAVDLMGHVRKPHAPSLKEATWWSLAYIAMAVVFGFIVWAAWGSGYAGEYFAGYVTEKSLSVDNLFVFVIIMAAFKVPREHQQKVLMWGIIMALVMRGVFIAVGAAVISEFAWVFYLFGAFLIYTAYAQARQGVEKPEHHNADEYHENALVRGVRRIFPVTDGYEGGKLFHREDGKRYLTPLLITILAIGTADLMFAVDSIPAIFGLTQEPYLVFAANAFSLLGLRQLYFLIDGLLDRLVYLHYGLAAILGFIGVKLVIHALHENEVPFINGGEPWHGLPEPTIAVSLGWIVGVLAVTVVASIWKNKKDARLAASSATGAQEVEHAER</sequence>
<feature type="transmembrane region" description="Helical" evidence="6">
    <location>
        <begin position="196"/>
        <end position="223"/>
    </location>
</feature>
<protein>
    <submittedName>
        <fullName evidence="7">TerC/Alx family metal homeostasis membrane protein</fullName>
    </submittedName>
</protein>
<comment type="subcellular location">
    <subcellularLocation>
        <location evidence="1">Membrane</location>
        <topology evidence="1">Multi-pass membrane protein</topology>
    </subcellularLocation>
</comment>
<evidence type="ECO:0000256" key="4">
    <source>
        <dbReference type="ARBA" id="ARBA00022989"/>
    </source>
</evidence>
<feature type="transmembrane region" description="Helical" evidence="6">
    <location>
        <begin position="39"/>
        <end position="60"/>
    </location>
</feature>
<comment type="similarity">
    <text evidence="2">Belongs to the TerC family.</text>
</comment>
<gene>
    <name evidence="7" type="ORF">GB883_11320</name>
</gene>
<comment type="caution">
    <text evidence="7">The sequence shown here is derived from an EMBL/GenBank/DDBJ whole genome shotgun (WGS) entry which is preliminary data.</text>
</comment>
<keyword evidence="4 6" id="KW-1133">Transmembrane helix</keyword>
<feature type="transmembrane region" description="Helical" evidence="6">
    <location>
        <begin position="257"/>
        <end position="281"/>
    </location>
</feature>
<evidence type="ECO:0000256" key="3">
    <source>
        <dbReference type="ARBA" id="ARBA00022692"/>
    </source>
</evidence>
<organism evidence="7 8">
    <name type="scientific">Georgenia thermotolerans</name>
    <dbReference type="NCBI Taxonomy" id="527326"/>
    <lineage>
        <taxon>Bacteria</taxon>
        <taxon>Bacillati</taxon>
        <taxon>Actinomycetota</taxon>
        <taxon>Actinomycetes</taxon>
        <taxon>Micrococcales</taxon>
        <taxon>Bogoriellaceae</taxon>
        <taxon>Georgenia</taxon>
    </lineage>
</organism>
<feature type="transmembrane region" description="Helical" evidence="6">
    <location>
        <begin position="6"/>
        <end position="27"/>
    </location>
</feature>
<keyword evidence="3 6" id="KW-0812">Transmembrane</keyword>
<name>A0A7J5UNM7_9MICO</name>
<dbReference type="EMBL" id="WHJE01000047">
    <property type="protein sequence ID" value="KAE8763998.1"/>
    <property type="molecule type" value="Genomic_DNA"/>
</dbReference>
<dbReference type="OrthoDB" id="5242957at2"/>
<dbReference type="PANTHER" id="PTHR30238:SF0">
    <property type="entry name" value="THYLAKOID MEMBRANE PROTEIN TERC, CHLOROPLASTIC"/>
    <property type="match status" value="1"/>
</dbReference>
<keyword evidence="5 6" id="KW-0472">Membrane</keyword>
<evidence type="ECO:0000256" key="1">
    <source>
        <dbReference type="ARBA" id="ARBA00004141"/>
    </source>
</evidence>
<evidence type="ECO:0000256" key="5">
    <source>
        <dbReference type="ARBA" id="ARBA00023136"/>
    </source>
</evidence>
<dbReference type="NCBIfam" id="TIGR03718">
    <property type="entry name" value="R_switched_Alx"/>
    <property type="match status" value="1"/>
</dbReference>
<feature type="transmembrane region" description="Helical" evidence="6">
    <location>
        <begin position="80"/>
        <end position="96"/>
    </location>
</feature>